<keyword evidence="3 6" id="KW-1133">Transmembrane helix</keyword>
<dbReference type="EMBL" id="LN899825">
    <property type="protein sequence ID" value="CUV32843.1"/>
    <property type="molecule type" value="Genomic_DNA"/>
</dbReference>
<evidence type="ECO:0000313" key="13">
    <source>
        <dbReference type="EMBL" id="UZF15652.1"/>
    </source>
</evidence>
<evidence type="ECO:0000256" key="4">
    <source>
        <dbReference type="ARBA" id="ARBA00023136"/>
    </source>
</evidence>
<evidence type="ECO:0000313" key="7">
    <source>
        <dbReference type="EMBL" id="CUV21767.1"/>
    </source>
</evidence>
<dbReference type="EMBL" id="LN899822">
    <property type="protein sequence ID" value="CUV60508.1"/>
    <property type="molecule type" value="Genomic_DNA"/>
</dbReference>
<evidence type="ECO:0000313" key="9">
    <source>
        <dbReference type="EMBL" id="CUV37998.1"/>
    </source>
</evidence>
<name>A0A0K1ZHR5_RALSL</name>
<evidence type="ECO:0000313" key="10">
    <source>
        <dbReference type="EMBL" id="CUV43305.1"/>
    </source>
</evidence>
<feature type="transmembrane region" description="Helical" evidence="6">
    <location>
        <begin position="20"/>
        <end position="37"/>
    </location>
</feature>
<accession>A0A0K1ZHR5</accession>
<dbReference type="GO" id="GO:0016020">
    <property type="term" value="C:membrane"/>
    <property type="evidence" value="ECO:0007669"/>
    <property type="project" value="UniProtKB-SubCell"/>
</dbReference>
<dbReference type="AlphaFoldDB" id="A0A0K1ZHR5"/>
<evidence type="ECO:0000256" key="5">
    <source>
        <dbReference type="SAM" id="MobiDB-lite"/>
    </source>
</evidence>
<dbReference type="EMBL" id="LN899827">
    <property type="protein sequence ID" value="CUV43305.1"/>
    <property type="molecule type" value="Genomic_DNA"/>
</dbReference>
<reference evidence="13" key="2">
    <citation type="submission" date="2021-10" db="EMBL/GenBank/DDBJ databases">
        <title>Complete genome sequences of five Ralstonia solancearum strains isolated from sunflower.</title>
        <authorList>
            <person name="She X."/>
            <person name="He Z."/>
        </authorList>
    </citation>
    <scope>NUCLEOTIDE SEQUENCE</scope>
    <source>
        <strain evidence="13">RS638</strain>
    </source>
</reference>
<organism evidence="12">
    <name type="scientific">Ralstonia solanacearum</name>
    <name type="common">Pseudomonas solanacearum</name>
    <dbReference type="NCBI Taxonomy" id="305"/>
    <lineage>
        <taxon>Bacteria</taxon>
        <taxon>Pseudomonadati</taxon>
        <taxon>Pseudomonadota</taxon>
        <taxon>Betaproteobacteria</taxon>
        <taxon>Burkholderiales</taxon>
        <taxon>Burkholderiaceae</taxon>
        <taxon>Ralstonia</taxon>
        <taxon>Ralstonia solanacearum species complex</taxon>
    </lineage>
</organism>
<dbReference type="SUPFAM" id="SSF74653">
    <property type="entry name" value="TolA/TonB C-terminal domain"/>
    <property type="match status" value="1"/>
</dbReference>
<evidence type="ECO:0000256" key="2">
    <source>
        <dbReference type="ARBA" id="ARBA00022692"/>
    </source>
</evidence>
<dbReference type="EMBL" id="CP085043">
    <property type="protein sequence ID" value="UZF15652.1"/>
    <property type="molecule type" value="Genomic_DNA"/>
</dbReference>
<evidence type="ECO:0000313" key="12">
    <source>
        <dbReference type="EMBL" id="CUV60508.1"/>
    </source>
</evidence>
<feature type="region of interest" description="Disordered" evidence="5">
    <location>
        <begin position="119"/>
        <end position="152"/>
    </location>
</feature>
<keyword evidence="2 6" id="KW-0812">Transmembrane</keyword>
<reference evidence="12" key="1">
    <citation type="submission" date="2015-10" db="EMBL/GenBank/DDBJ databases">
        <authorList>
            <person name="Gilbert D.G."/>
        </authorList>
    </citation>
    <scope>NUCLEOTIDE SEQUENCE</scope>
    <source>
        <strain evidence="12">Phyl III-seqv23</strain>
    </source>
</reference>
<evidence type="ECO:0000256" key="1">
    <source>
        <dbReference type="ARBA" id="ARBA00004167"/>
    </source>
</evidence>
<dbReference type="Gene3D" id="3.30.1150.10">
    <property type="match status" value="1"/>
</dbReference>
<dbReference type="InterPro" id="IPR006260">
    <property type="entry name" value="TonB/TolA_C"/>
</dbReference>
<gene>
    <name evidence="13" type="ORF">LH706_04170</name>
    <name evidence="12" type="ORF">RD1301_v1_1000006</name>
    <name evidence="7" type="ORF">RUN1744_v1_90081</name>
    <name evidence="11" type="ORF">RUN215_v1_1740010</name>
    <name evidence="8" type="ORF">TD1301_v1_200009</name>
    <name evidence="9" type="ORF">TF3108_v1_60053</name>
    <name evidence="10" type="ORF">TO10_v1_40072</name>
</gene>
<dbReference type="EMBL" id="LN899820">
    <property type="protein sequence ID" value="CUV58130.1"/>
    <property type="molecule type" value="Genomic_DNA"/>
</dbReference>
<dbReference type="NCBIfam" id="TIGR01352">
    <property type="entry name" value="tonB_Cterm"/>
    <property type="match status" value="1"/>
</dbReference>
<comment type="subcellular location">
    <subcellularLocation>
        <location evidence="1">Membrane</location>
        <topology evidence="1">Single-pass membrane protein</topology>
    </subcellularLocation>
</comment>
<dbReference type="EMBL" id="LN899826">
    <property type="protein sequence ID" value="CUV37998.1"/>
    <property type="molecule type" value="Genomic_DNA"/>
</dbReference>
<proteinExistence type="predicted"/>
<dbReference type="EMBL" id="LN899823">
    <property type="protein sequence ID" value="CUV21767.1"/>
    <property type="molecule type" value="Genomic_DNA"/>
</dbReference>
<evidence type="ECO:0000313" key="11">
    <source>
        <dbReference type="EMBL" id="CUV58130.1"/>
    </source>
</evidence>
<evidence type="ECO:0000256" key="3">
    <source>
        <dbReference type="ARBA" id="ARBA00022989"/>
    </source>
</evidence>
<keyword evidence="4 6" id="KW-0472">Membrane</keyword>
<evidence type="ECO:0000256" key="6">
    <source>
        <dbReference type="SAM" id="Phobius"/>
    </source>
</evidence>
<protein>
    <submittedName>
        <fullName evidence="13">Energy transducer TonB</fullName>
    </submittedName>
    <submittedName>
        <fullName evidence="12">Putative tonb-related transmembrane protein</fullName>
    </submittedName>
</protein>
<evidence type="ECO:0000313" key="8">
    <source>
        <dbReference type="EMBL" id="CUV32843.1"/>
    </source>
</evidence>
<dbReference type="PATRIC" id="fig|305.107.peg.492"/>
<sequence>MAALANRPDWSGSSTLTKALVASLFLHVLLLFVRVVAPEAFDIKRDDPGLDVVLVNAKSSTAPAKPTAVAQVNLNGGGEYDRQRATTPLPAETEQQTGDVIKLTQRRIEYLEEEQRRLLTQSRSPAPLVNAHTVKPGEQPQPSPTNGTDDRTTQDEIARLQAEIDRNLENYAKRPRRNVLTAASARQADYARYYDAVRRKIETHGTANFPSLNGRPLYGELIIVISVNRDGQLGYNQDGYKIEGIEVAKSSGNPALDRQAVAIVRSTAPFGAFPVEMRKRVDIQDVVATFKFTRAGLETRLQTR</sequence>